<keyword evidence="3" id="KW-0805">Transcription regulation</keyword>
<feature type="coiled-coil region" evidence="6">
    <location>
        <begin position="81"/>
        <end position="108"/>
    </location>
</feature>
<protein>
    <submittedName>
        <fullName evidence="8">Cu(I)-responsive transcriptional regulator</fullName>
    </submittedName>
</protein>
<evidence type="ECO:0000313" key="9">
    <source>
        <dbReference type="Proteomes" id="UP000297239"/>
    </source>
</evidence>
<keyword evidence="6" id="KW-0175">Coiled coil</keyword>
<evidence type="ECO:0000256" key="4">
    <source>
        <dbReference type="ARBA" id="ARBA00023125"/>
    </source>
</evidence>
<dbReference type="PRINTS" id="PR00040">
    <property type="entry name" value="HTHMERR"/>
</dbReference>
<name>A0A6N4QL49_9LEPT</name>
<evidence type="ECO:0000256" key="1">
    <source>
        <dbReference type="ARBA" id="ARBA00004496"/>
    </source>
</evidence>
<dbReference type="PROSITE" id="PS00552">
    <property type="entry name" value="HTH_MERR_1"/>
    <property type="match status" value="1"/>
</dbReference>
<dbReference type="NCBIfam" id="TIGR02044">
    <property type="entry name" value="CueR"/>
    <property type="match status" value="1"/>
</dbReference>
<evidence type="ECO:0000256" key="5">
    <source>
        <dbReference type="ARBA" id="ARBA00023163"/>
    </source>
</evidence>
<dbReference type="Pfam" id="PF09278">
    <property type="entry name" value="MerR-DNA-bind"/>
    <property type="match status" value="1"/>
</dbReference>
<evidence type="ECO:0000259" key="7">
    <source>
        <dbReference type="PROSITE" id="PS50937"/>
    </source>
</evidence>
<reference evidence="8" key="1">
    <citation type="journal article" date="2019" name="PLoS Negl. Trop. Dis.">
        <title>Revisiting the worldwide diversity of Leptospira species in the environment.</title>
        <authorList>
            <person name="Vincent A.T."/>
            <person name="Schiettekatte O."/>
            <person name="Bourhy P."/>
            <person name="Veyrier F.J."/>
            <person name="Picardeau M."/>
        </authorList>
    </citation>
    <scope>NUCLEOTIDE SEQUENCE [LARGE SCALE GENOMIC DNA]</scope>
    <source>
        <strain evidence="8">201800293</strain>
    </source>
</reference>
<dbReference type="InterPro" id="IPR015358">
    <property type="entry name" value="Tscrpt_reg_MerR_DNA-bd"/>
</dbReference>
<evidence type="ECO:0000256" key="6">
    <source>
        <dbReference type="SAM" id="Coils"/>
    </source>
</evidence>
<sequence>MNIGELSKETGVSTKLIRHYEGIGLIAEAGRTENGYRVYSSDDIHYLRFIKRSRELGFPLDDIKSLLGLWKNKSRSSKQVKSLAEKHLNELDLKLKQLKDMSDTLKNLVKHCHGDHRPDCPILKNLEQSEFTNS</sequence>
<dbReference type="PANTHER" id="PTHR30204:SF94">
    <property type="entry name" value="HEAVY METAL-DEPENDENT TRANSCRIPTIONAL REGULATOR HI_0293-RELATED"/>
    <property type="match status" value="1"/>
</dbReference>
<dbReference type="InterPro" id="IPR047057">
    <property type="entry name" value="MerR_fam"/>
</dbReference>
<dbReference type="InterPro" id="IPR009061">
    <property type="entry name" value="DNA-bd_dom_put_sf"/>
</dbReference>
<dbReference type="GO" id="GO:0045893">
    <property type="term" value="P:positive regulation of DNA-templated transcription"/>
    <property type="evidence" value="ECO:0007669"/>
    <property type="project" value="InterPro"/>
</dbReference>
<comment type="caution">
    <text evidence="8">The sequence shown here is derived from an EMBL/GenBank/DDBJ whole genome shotgun (WGS) entry which is preliminary data.</text>
</comment>
<dbReference type="GO" id="GO:0005737">
    <property type="term" value="C:cytoplasm"/>
    <property type="evidence" value="ECO:0007669"/>
    <property type="project" value="UniProtKB-SubCell"/>
</dbReference>
<keyword evidence="5" id="KW-0804">Transcription</keyword>
<evidence type="ECO:0000256" key="2">
    <source>
        <dbReference type="ARBA" id="ARBA00022490"/>
    </source>
</evidence>
<dbReference type="Proteomes" id="UP000297239">
    <property type="component" value="Unassembled WGS sequence"/>
</dbReference>
<keyword evidence="4" id="KW-0238">DNA-binding</keyword>
<dbReference type="PANTHER" id="PTHR30204">
    <property type="entry name" value="REDOX-CYCLING DRUG-SENSING TRANSCRIPTIONAL ACTIVATOR SOXR"/>
    <property type="match status" value="1"/>
</dbReference>
<organism evidence="8 9">
    <name type="scientific">Leptospira kanakyensis</name>
    <dbReference type="NCBI Taxonomy" id="2484968"/>
    <lineage>
        <taxon>Bacteria</taxon>
        <taxon>Pseudomonadati</taxon>
        <taxon>Spirochaetota</taxon>
        <taxon>Spirochaetia</taxon>
        <taxon>Leptospirales</taxon>
        <taxon>Leptospiraceae</taxon>
        <taxon>Leptospira</taxon>
    </lineage>
</organism>
<dbReference type="GO" id="GO:0003700">
    <property type="term" value="F:DNA-binding transcription factor activity"/>
    <property type="evidence" value="ECO:0007669"/>
    <property type="project" value="InterPro"/>
</dbReference>
<dbReference type="AlphaFoldDB" id="A0A6N4QL49"/>
<comment type="subcellular location">
    <subcellularLocation>
        <location evidence="1">Cytoplasm</location>
    </subcellularLocation>
</comment>
<proteinExistence type="predicted"/>
<dbReference type="SMART" id="SM00422">
    <property type="entry name" value="HTH_MERR"/>
    <property type="match status" value="1"/>
</dbReference>
<dbReference type="SUPFAM" id="SSF46955">
    <property type="entry name" value="Putative DNA-binding domain"/>
    <property type="match status" value="1"/>
</dbReference>
<dbReference type="Gene3D" id="1.10.1660.10">
    <property type="match status" value="1"/>
</dbReference>
<dbReference type="EMBL" id="RQFF01000007">
    <property type="protein sequence ID" value="TGK76498.1"/>
    <property type="molecule type" value="Genomic_DNA"/>
</dbReference>
<dbReference type="InterPro" id="IPR011789">
    <property type="entry name" value="CueR"/>
</dbReference>
<dbReference type="OrthoDB" id="9814833at2"/>
<dbReference type="InterPro" id="IPR000551">
    <property type="entry name" value="MerR-type_HTH_dom"/>
</dbReference>
<gene>
    <name evidence="8" type="primary">cueR</name>
    <name evidence="8" type="ORF">EHQ18_00610</name>
</gene>
<keyword evidence="9" id="KW-1185">Reference proteome</keyword>
<dbReference type="GO" id="GO:0003677">
    <property type="term" value="F:DNA binding"/>
    <property type="evidence" value="ECO:0007669"/>
    <property type="project" value="UniProtKB-KW"/>
</dbReference>
<dbReference type="Pfam" id="PF00376">
    <property type="entry name" value="MerR"/>
    <property type="match status" value="1"/>
</dbReference>
<dbReference type="RefSeq" id="WP_135631670.1">
    <property type="nucleotide sequence ID" value="NZ_JAMQPQ010000004.1"/>
</dbReference>
<dbReference type="CDD" id="cd01108">
    <property type="entry name" value="HTH_CueR"/>
    <property type="match status" value="1"/>
</dbReference>
<dbReference type="PROSITE" id="PS50937">
    <property type="entry name" value="HTH_MERR_2"/>
    <property type="match status" value="1"/>
</dbReference>
<evidence type="ECO:0000313" key="8">
    <source>
        <dbReference type="EMBL" id="TGK76498.1"/>
    </source>
</evidence>
<dbReference type="GO" id="GO:0005507">
    <property type="term" value="F:copper ion binding"/>
    <property type="evidence" value="ECO:0007669"/>
    <property type="project" value="InterPro"/>
</dbReference>
<accession>A0A6N4QL49</accession>
<keyword evidence="2" id="KW-0963">Cytoplasm</keyword>
<evidence type="ECO:0000256" key="3">
    <source>
        <dbReference type="ARBA" id="ARBA00023015"/>
    </source>
</evidence>
<feature type="domain" description="HTH merR-type" evidence="7">
    <location>
        <begin position="1"/>
        <end position="69"/>
    </location>
</feature>